<organism evidence="2">
    <name type="scientific">Cupriavidus necator</name>
    <name type="common">Alcaligenes eutrophus</name>
    <name type="synonym">Ralstonia eutropha</name>
    <dbReference type="NCBI Taxonomy" id="106590"/>
    <lineage>
        <taxon>Bacteria</taxon>
        <taxon>Pseudomonadati</taxon>
        <taxon>Pseudomonadota</taxon>
        <taxon>Betaproteobacteria</taxon>
        <taxon>Burkholderiales</taxon>
        <taxon>Burkholderiaceae</taxon>
        <taxon>Cupriavidus</taxon>
    </lineage>
</organism>
<evidence type="ECO:0000256" key="1">
    <source>
        <dbReference type="SAM" id="MobiDB-lite"/>
    </source>
</evidence>
<dbReference type="AlphaFoldDB" id="A0A1K0JY07"/>
<evidence type="ECO:0000313" key="2">
    <source>
        <dbReference type="EMBL" id="SCU98037.1"/>
    </source>
</evidence>
<proteinExistence type="predicted"/>
<dbReference type="EMBL" id="FMSH01000497">
    <property type="protein sequence ID" value="SCU98037.1"/>
    <property type="molecule type" value="Genomic_DNA"/>
</dbReference>
<gene>
    <name evidence="2" type="ORF">CNECB9_5460006</name>
</gene>
<feature type="compositionally biased region" description="Basic and acidic residues" evidence="1">
    <location>
        <begin position="62"/>
        <end position="72"/>
    </location>
</feature>
<accession>A0A1K0JY07</accession>
<sequence length="72" mass="7697">MCMRRCNIPLSQVRNLPNAVGAVEFLVRRTAAAAGPLLKGRCGARLKAKSCRPGGDTNGRSFRTEVGHGHHA</sequence>
<feature type="region of interest" description="Disordered" evidence="1">
    <location>
        <begin position="49"/>
        <end position="72"/>
    </location>
</feature>
<reference evidence="2" key="1">
    <citation type="submission" date="2016-09" db="EMBL/GenBank/DDBJ databases">
        <authorList>
            <person name="Capua I."/>
            <person name="De Benedictis P."/>
            <person name="Joannis T."/>
            <person name="Lombin L.H."/>
            <person name="Cattoli G."/>
        </authorList>
    </citation>
    <scope>NUCLEOTIDE SEQUENCE</scope>
    <source>
        <strain evidence="2">B9</strain>
    </source>
</reference>
<name>A0A1K0JY07_CUPNE</name>
<protein>
    <submittedName>
        <fullName evidence="2">Uncharacterized protein</fullName>
    </submittedName>
</protein>